<sequence length="166" mass="18799">MGELLPLAELSAAASSPSCADSNAQKSSNLEVAISEQSFRARLQIEDNVTTPSTPPINGRRENSAHADRRCGSEYGSARQEREAVLLQYVKERDKDAAKTALRWFAFYTAHYLVTGVVLNFSARTVYVSAFTWWTILVMFFDIYSSVYLLRREIKFFTRRISEILA</sequence>
<feature type="region of interest" description="Disordered" evidence="1">
    <location>
        <begin position="49"/>
        <end position="76"/>
    </location>
</feature>
<feature type="transmembrane region" description="Helical" evidence="2">
    <location>
        <begin position="131"/>
        <end position="150"/>
    </location>
</feature>
<feature type="transmembrane region" description="Helical" evidence="2">
    <location>
        <begin position="101"/>
        <end position="119"/>
    </location>
</feature>
<gene>
    <name evidence="3" type="ORF">K469DRAFT_90254</name>
</gene>
<protein>
    <submittedName>
        <fullName evidence="3">Uncharacterized protein</fullName>
    </submittedName>
</protein>
<keyword evidence="2" id="KW-0812">Transmembrane</keyword>
<evidence type="ECO:0000256" key="2">
    <source>
        <dbReference type="SAM" id="Phobius"/>
    </source>
</evidence>
<keyword evidence="2" id="KW-1133">Transmembrane helix</keyword>
<feature type="compositionally biased region" description="Basic and acidic residues" evidence="1">
    <location>
        <begin position="59"/>
        <end position="72"/>
    </location>
</feature>
<reference evidence="3" key="1">
    <citation type="journal article" date="2020" name="Stud. Mycol.">
        <title>101 Dothideomycetes genomes: a test case for predicting lifestyles and emergence of pathogens.</title>
        <authorList>
            <person name="Haridas S."/>
            <person name="Albert R."/>
            <person name="Binder M."/>
            <person name="Bloem J."/>
            <person name="Labutti K."/>
            <person name="Salamov A."/>
            <person name="Andreopoulos B."/>
            <person name="Baker S."/>
            <person name="Barry K."/>
            <person name="Bills G."/>
            <person name="Bluhm B."/>
            <person name="Cannon C."/>
            <person name="Castanera R."/>
            <person name="Culley D."/>
            <person name="Daum C."/>
            <person name="Ezra D."/>
            <person name="Gonzalez J."/>
            <person name="Henrissat B."/>
            <person name="Kuo A."/>
            <person name="Liang C."/>
            <person name="Lipzen A."/>
            <person name="Lutzoni F."/>
            <person name="Magnuson J."/>
            <person name="Mondo S."/>
            <person name="Nolan M."/>
            <person name="Ohm R."/>
            <person name="Pangilinan J."/>
            <person name="Park H.-J."/>
            <person name="Ramirez L."/>
            <person name="Alfaro M."/>
            <person name="Sun H."/>
            <person name="Tritt A."/>
            <person name="Yoshinaga Y."/>
            <person name="Zwiers L.-H."/>
            <person name="Turgeon B."/>
            <person name="Goodwin S."/>
            <person name="Spatafora J."/>
            <person name="Crous P."/>
            <person name="Grigoriev I."/>
        </authorList>
    </citation>
    <scope>NUCLEOTIDE SEQUENCE</scope>
    <source>
        <strain evidence="3">CBS 207.26</strain>
    </source>
</reference>
<accession>A0A6A6EE75</accession>
<evidence type="ECO:0000313" key="4">
    <source>
        <dbReference type="Proteomes" id="UP000800200"/>
    </source>
</evidence>
<evidence type="ECO:0000313" key="3">
    <source>
        <dbReference type="EMBL" id="KAF2188166.1"/>
    </source>
</evidence>
<organism evidence="3 4">
    <name type="scientific">Zopfia rhizophila CBS 207.26</name>
    <dbReference type="NCBI Taxonomy" id="1314779"/>
    <lineage>
        <taxon>Eukaryota</taxon>
        <taxon>Fungi</taxon>
        <taxon>Dikarya</taxon>
        <taxon>Ascomycota</taxon>
        <taxon>Pezizomycotina</taxon>
        <taxon>Dothideomycetes</taxon>
        <taxon>Dothideomycetes incertae sedis</taxon>
        <taxon>Zopfiaceae</taxon>
        <taxon>Zopfia</taxon>
    </lineage>
</organism>
<proteinExistence type="predicted"/>
<evidence type="ECO:0000256" key="1">
    <source>
        <dbReference type="SAM" id="MobiDB-lite"/>
    </source>
</evidence>
<keyword evidence="4" id="KW-1185">Reference proteome</keyword>
<name>A0A6A6EE75_9PEZI</name>
<dbReference type="Proteomes" id="UP000800200">
    <property type="component" value="Unassembled WGS sequence"/>
</dbReference>
<keyword evidence="2" id="KW-0472">Membrane</keyword>
<dbReference type="AlphaFoldDB" id="A0A6A6EE75"/>
<dbReference type="EMBL" id="ML994624">
    <property type="protein sequence ID" value="KAF2188166.1"/>
    <property type="molecule type" value="Genomic_DNA"/>
</dbReference>